<evidence type="ECO:0000256" key="3">
    <source>
        <dbReference type="ARBA" id="ARBA00022691"/>
    </source>
</evidence>
<evidence type="ECO:0000256" key="2">
    <source>
        <dbReference type="ARBA" id="ARBA00022679"/>
    </source>
</evidence>
<dbReference type="AlphaFoldDB" id="A0A919NV61"/>
<proteinExistence type="predicted"/>
<dbReference type="SUPFAM" id="SSF53335">
    <property type="entry name" value="S-adenosyl-L-methionine-dependent methyltransferases"/>
    <property type="match status" value="1"/>
</dbReference>
<keyword evidence="1" id="KW-0489">Methyltransferase</keyword>
<feature type="domain" description="Methyltransferase" evidence="4">
    <location>
        <begin position="34"/>
        <end position="108"/>
    </location>
</feature>
<keyword evidence="2 5" id="KW-0808">Transferase</keyword>
<evidence type="ECO:0000313" key="6">
    <source>
        <dbReference type="Proteomes" id="UP000623608"/>
    </source>
</evidence>
<organism evidence="5 6">
    <name type="scientific">Paractinoplanes tereljensis</name>
    <dbReference type="NCBI Taxonomy" id="571912"/>
    <lineage>
        <taxon>Bacteria</taxon>
        <taxon>Bacillati</taxon>
        <taxon>Actinomycetota</taxon>
        <taxon>Actinomycetes</taxon>
        <taxon>Micromonosporales</taxon>
        <taxon>Micromonosporaceae</taxon>
        <taxon>Paractinoplanes</taxon>
    </lineage>
</organism>
<dbReference type="Gene3D" id="3.40.50.150">
    <property type="entry name" value="Vaccinia Virus protein VP39"/>
    <property type="match status" value="1"/>
</dbReference>
<dbReference type="Proteomes" id="UP000623608">
    <property type="component" value="Unassembled WGS sequence"/>
</dbReference>
<reference evidence="5" key="1">
    <citation type="submission" date="2021-01" db="EMBL/GenBank/DDBJ databases">
        <title>Whole genome shotgun sequence of Actinoplanes tereljensis NBRC 105297.</title>
        <authorList>
            <person name="Komaki H."/>
            <person name="Tamura T."/>
        </authorList>
    </citation>
    <scope>NUCLEOTIDE SEQUENCE</scope>
    <source>
        <strain evidence="5">NBRC 105297</strain>
    </source>
</reference>
<name>A0A919NV61_9ACTN</name>
<accession>A0A919NV61</accession>
<dbReference type="EMBL" id="BOMY01000051">
    <property type="protein sequence ID" value="GIF25313.1"/>
    <property type="molecule type" value="Genomic_DNA"/>
</dbReference>
<sequence length="198" mass="21001">MDYEELYRGKPPWEIGGPQPAIAAVLGEARGPKVLDIGCGSGDLAIALARLGHRVTGVDISATAIEQARAKAAGLDVHFEVQDAARLRLTNGPFDSIFDSGLLHWLARYDSGVDDYLALLPGLAAPGATVFVLAVFEAAGGGSWGVSEELLRDGFAAPDWTGTAIEETEAFADVDGQVIRHRAFLLRTSRTLGSVRTR</sequence>
<gene>
    <name evidence="5" type="ORF">Ate02nite_80430</name>
</gene>
<dbReference type="PANTHER" id="PTHR43464">
    <property type="entry name" value="METHYLTRANSFERASE"/>
    <property type="match status" value="1"/>
</dbReference>
<dbReference type="RefSeq" id="WP_203813143.1">
    <property type="nucleotide sequence ID" value="NZ_BOMY01000051.1"/>
</dbReference>
<evidence type="ECO:0000256" key="1">
    <source>
        <dbReference type="ARBA" id="ARBA00022603"/>
    </source>
</evidence>
<dbReference type="PANTHER" id="PTHR43464:SF19">
    <property type="entry name" value="UBIQUINONE BIOSYNTHESIS O-METHYLTRANSFERASE, MITOCHONDRIAL"/>
    <property type="match status" value="1"/>
</dbReference>
<keyword evidence="3" id="KW-0949">S-adenosyl-L-methionine</keyword>
<dbReference type="GO" id="GO:0032259">
    <property type="term" value="P:methylation"/>
    <property type="evidence" value="ECO:0007669"/>
    <property type="project" value="UniProtKB-KW"/>
</dbReference>
<protein>
    <submittedName>
        <fullName evidence="5">Transferase</fullName>
    </submittedName>
</protein>
<dbReference type="InterPro" id="IPR041698">
    <property type="entry name" value="Methyltransf_25"/>
</dbReference>
<keyword evidence="6" id="KW-1185">Reference proteome</keyword>
<comment type="caution">
    <text evidence="5">The sequence shown here is derived from an EMBL/GenBank/DDBJ whole genome shotgun (WGS) entry which is preliminary data.</text>
</comment>
<dbReference type="InterPro" id="IPR029063">
    <property type="entry name" value="SAM-dependent_MTases_sf"/>
</dbReference>
<evidence type="ECO:0000259" key="4">
    <source>
        <dbReference type="Pfam" id="PF13649"/>
    </source>
</evidence>
<dbReference type="CDD" id="cd02440">
    <property type="entry name" value="AdoMet_MTases"/>
    <property type="match status" value="1"/>
</dbReference>
<dbReference type="GO" id="GO:0008168">
    <property type="term" value="F:methyltransferase activity"/>
    <property type="evidence" value="ECO:0007669"/>
    <property type="project" value="UniProtKB-KW"/>
</dbReference>
<dbReference type="Pfam" id="PF13649">
    <property type="entry name" value="Methyltransf_25"/>
    <property type="match status" value="1"/>
</dbReference>
<evidence type="ECO:0000313" key="5">
    <source>
        <dbReference type="EMBL" id="GIF25313.1"/>
    </source>
</evidence>